<feature type="region of interest" description="Disordered" evidence="7">
    <location>
        <begin position="597"/>
        <end position="619"/>
    </location>
</feature>
<feature type="repeat" description="WD" evidence="6">
    <location>
        <begin position="770"/>
        <end position="802"/>
    </location>
</feature>
<dbReference type="Pfam" id="PF04003">
    <property type="entry name" value="Utp12"/>
    <property type="match status" value="1"/>
</dbReference>
<dbReference type="InterPro" id="IPR015943">
    <property type="entry name" value="WD40/YVTN_repeat-like_dom_sf"/>
</dbReference>
<dbReference type="InParanoid" id="A0A316W311"/>
<feature type="repeat" description="WD" evidence="6">
    <location>
        <begin position="474"/>
        <end position="515"/>
    </location>
</feature>
<dbReference type="PRINTS" id="PR00320">
    <property type="entry name" value="GPROTEINBRPT"/>
</dbReference>
<feature type="repeat" description="WD" evidence="6">
    <location>
        <begin position="110"/>
        <end position="144"/>
    </location>
</feature>
<dbReference type="AlphaFoldDB" id="A0A316W311"/>
<dbReference type="Pfam" id="PF25173">
    <property type="entry name" value="Beta-prop_WDR3_1st"/>
    <property type="match status" value="1"/>
</dbReference>
<keyword evidence="2 6" id="KW-0853">WD repeat</keyword>
<evidence type="ECO:0000313" key="10">
    <source>
        <dbReference type="Proteomes" id="UP000245783"/>
    </source>
</evidence>
<dbReference type="InterPro" id="IPR036322">
    <property type="entry name" value="WD40_repeat_dom_sf"/>
</dbReference>
<feature type="domain" description="Small-subunit processome Utp12" evidence="8">
    <location>
        <begin position="917"/>
        <end position="1016"/>
    </location>
</feature>
<keyword evidence="10" id="KW-1185">Reference proteome</keyword>
<evidence type="ECO:0000256" key="1">
    <source>
        <dbReference type="ARBA" id="ARBA00004604"/>
    </source>
</evidence>
<dbReference type="FunFam" id="2.130.10.10:FF:000178">
    <property type="entry name" value="WD repeat domain 3"/>
    <property type="match status" value="1"/>
</dbReference>
<dbReference type="GeneID" id="37034067"/>
<dbReference type="OrthoDB" id="407922at2759"/>
<dbReference type="PROSITE" id="PS50294">
    <property type="entry name" value="WD_REPEATS_REGION"/>
    <property type="match status" value="5"/>
</dbReference>
<feature type="repeat" description="WD" evidence="6">
    <location>
        <begin position="673"/>
        <end position="714"/>
    </location>
</feature>
<dbReference type="SMART" id="SM00320">
    <property type="entry name" value="WD40"/>
    <property type="match status" value="11"/>
</dbReference>
<evidence type="ECO:0000313" key="9">
    <source>
        <dbReference type="EMBL" id="PWN44256.1"/>
    </source>
</evidence>
<dbReference type="PROSITE" id="PS50082">
    <property type="entry name" value="WD_REPEATS_2"/>
    <property type="match status" value="6"/>
</dbReference>
<dbReference type="GO" id="GO:0030490">
    <property type="term" value="P:maturation of SSU-rRNA"/>
    <property type="evidence" value="ECO:0007669"/>
    <property type="project" value="TreeGrafter"/>
</dbReference>
<comment type="subcellular location">
    <subcellularLocation>
        <location evidence="1">Nucleus</location>
        <location evidence="1">Nucleolus</location>
    </subcellularLocation>
</comment>
<evidence type="ECO:0000256" key="5">
    <source>
        <dbReference type="ARBA" id="ARBA00038229"/>
    </source>
</evidence>
<dbReference type="PANTHER" id="PTHR19853:SF0">
    <property type="entry name" value="WD REPEAT-CONTAINING PROTEIN 3"/>
    <property type="match status" value="1"/>
</dbReference>
<name>A0A316W311_9BASI</name>
<evidence type="ECO:0000256" key="2">
    <source>
        <dbReference type="ARBA" id="ARBA00022574"/>
    </source>
</evidence>
<evidence type="ECO:0000256" key="7">
    <source>
        <dbReference type="SAM" id="MobiDB-lite"/>
    </source>
</evidence>
<dbReference type="GO" id="GO:0030515">
    <property type="term" value="F:snoRNA binding"/>
    <property type="evidence" value="ECO:0007669"/>
    <property type="project" value="TreeGrafter"/>
</dbReference>
<gene>
    <name evidence="9" type="ORF">IE81DRAFT_299194</name>
</gene>
<sequence>MVRSYLRHEPTQAFGLVASSTSRSLLCSDGKTAVVPALEDVLVWDVKRGTQLSMWHDVGHKASVTAIARAPQRSDDILSTYAVGYQDGSIRIWRVNPLDTEAPTSPALTFNGHNAAVTSLAFEDQGGLRLASGSLDTDIILWDVVAETGMYRMKGHRNAITDLAFVPATNKHASQDAYKQPSSSSASFTSLGHLVSASKDGLIKLWDLSMQHCLQTVVPGKGEILSLAMASGFGGKSIDQLTVDGASDRDDASVLLLTGSAEGEVRIWEIDTKALAGGIQASAMNVDLEGTEDAAGGLSRGFIIPHGTLPVSSSRRIIQILFAPPRGAAGCGFVAVMSSEKAVQVFRIRTQDDMRKKLARRNRRAREKAQKKSDGGTSTAATALDDAGSNEPANADISWAERLESYTIVRPTQGRLRSFAFQDASENANSNAATPMLLALATNAIEVQSLPPPPQSKSEKATPPEATLSCGIDLPGHRSEARAVALSSDDTLLASADSFGQLKIWNVATGRCIRTLPGAYALTVAWLPGDRHVLVGCKDGTLRSYDIPAGEAVETIQAHDGPLWSIAVHPDGQSCVTASADKDVKFWEFESVVSAIEERPEDQSGPNQEQDEGRPAPSAGRMQLSLAHVRTLKMTDDVLFAKYSPDGRLLALSLLDSTVKVFFADSLKFFLSLYGHKLPVLSLDISSDSKLCLTVSADRNAKIWGLDYGDCHRSLFAHEEAVMGCAFERGSQGGGLMGGKEGASHHFWTVGRDGRVRHWDGDRFELIQTLEGHHGEVWAVAAGHTGNMAVTAGADRSIRVWEKTDEPLFLEEEREREMEKLYETGAPAREDDGAAIGSLAAGAEAPEKTDDVGAVTKSTGETLKAGERLIEALELADEDLRARKEWEKRGSQGAPPARSPILLASFGPDEAVDPSLYVLRVTEKIAAAQLDDALIVIPFDKVISLMRCLDHWAKKQWNIPLVARILFFLLRTHHAQIVANRVMRVTLASLSGHLRSALDRQKTTIGFNLAALRHVRAQYVAQRTSTLYERHGFDLTAEEVKARIEEGQKRKRKLAVS</sequence>
<dbReference type="InterPro" id="IPR001680">
    <property type="entry name" value="WD40_rpt"/>
</dbReference>
<protein>
    <submittedName>
        <fullName evidence="9">WD40 repeat-like protein</fullName>
    </submittedName>
</protein>
<feature type="repeat" description="WD" evidence="6">
    <location>
        <begin position="194"/>
        <end position="216"/>
    </location>
</feature>
<dbReference type="Proteomes" id="UP000245783">
    <property type="component" value="Unassembled WGS sequence"/>
</dbReference>
<keyword evidence="3" id="KW-0677">Repeat</keyword>
<accession>A0A316W311</accession>
<dbReference type="InterPro" id="IPR051570">
    <property type="entry name" value="TBC1_cilium_biogenesis"/>
</dbReference>
<dbReference type="GO" id="GO:0034388">
    <property type="term" value="C:Pwp2p-containing subcomplex of 90S preribosome"/>
    <property type="evidence" value="ECO:0007669"/>
    <property type="project" value="TreeGrafter"/>
</dbReference>
<dbReference type="GO" id="GO:0032040">
    <property type="term" value="C:small-subunit processome"/>
    <property type="evidence" value="ECO:0007669"/>
    <property type="project" value="TreeGrafter"/>
</dbReference>
<dbReference type="CDD" id="cd00200">
    <property type="entry name" value="WD40"/>
    <property type="match status" value="1"/>
</dbReference>
<organism evidence="9 10">
    <name type="scientific">Ceraceosorus guamensis</name>
    <dbReference type="NCBI Taxonomy" id="1522189"/>
    <lineage>
        <taxon>Eukaryota</taxon>
        <taxon>Fungi</taxon>
        <taxon>Dikarya</taxon>
        <taxon>Basidiomycota</taxon>
        <taxon>Ustilaginomycotina</taxon>
        <taxon>Exobasidiomycetes</taxon>
        <taxon>Ceraceosorales</taxon>
        <taxon>Ceraceosoraceae</taxon>
        <taxon>Ceraceosorus</taxon>
    </lineage>
</organism>
<dbReference type="EMBL" id="KZ819362">
    <property type="protein sequence ID" value="PWN44256.1"/>
    <property type="molecule type" value="Genomic_DNA"/>
</dbReference>
<dbReference type="PANTHER" id="PTHR19853">
    <property type="entry name" value="WD REPEAT CONTAINING PROTEIN 3 WDR3"/>
    <property type="match status" value="1"/>
</dbReference>
<proteinExistence type="inferred from homology"/>
<dbReference type="PROSITE" id="PS00678">
    <property type="entry name" value="WD_REPEATS_1"/>
    <property type="match status" value="2"/>
</dbReference>
<dbReference type="Pfam" id="PF25172">
    <property type="entry name" value="Beta-prop_WDR3_2nd"/>
    <property type="match status" value="1"/>
</dbReference>
<evidence type="ECO:0000256" key="4">
    <source>
        <dbReference type="ARBA" id="ARBA00023242"/>
    </source>
</evidence>
<keyword evidence="4" id="KW-0539">Nucleus</keyword>
<evidence type="ECO:0000256" key="3">
    <source>
        <dbReference type="ARBA" id="ARBA00022737"/>
    </source>
</evidence>
<feature type="repeat" description="WD" evidence="6">
    <location>
        <begin position="556"/>
        <end position="591"/>
    </location>
</feature>
<dbReference type="InterPro" id="IPR007148">
    <property type="entry name" value="SSU_processome_Utp12"/>
</dbReference>
<dbReference type="STRING" id="1522189.A0A316W311"/>
<evidence type="ECO:0000256" key="6">
    <source>
        <dbReference type="PROSITE-ProRule" id="PRU00221"/>
    </source>
</evidence>
<dbReference type="RefSeq" id="XP_025371416.1">
    <property type="nucleotide sequence ID" value="XM_025512197.1"/>
</dbReference>
<comment type="similarity">
    <text evidence="5">Belongs to the WD repeat WDR3/UTP12 family.</text>
</comment>
<feature type="region of interest" description="Disordered" evidence="7">
    <location>
        <begin position="360"/>
        <end position="393"/>
    </location>
</feature>
<dbReference type="InterPro" id="IPR020472">
    <property type="entry name" value="WD40_PAC1"/>
</dbReference>
<evidence type="ECO:0000259" key="8">
    <source>
        <dbReference type="Pfam" id="PF04003"/>
    </source>
</evidence>
<dbReference type="FunCoup" id="A0A316W311">
    <property type="interactions" value="811"/>
</dbReference>
<reference evidence="9 10" key="1">
    <citation type="journal article" date="2018" name="Mol. Biol. Evol.">
        <title>Broad Genomic Sampling Reveals a Smut Pathogenic Ancestry of the Fungal Clade Ustilaginomycotina.</title>
        <authorList>
            <person name="Kijpornyongpan T."/>
            <person name="Mondo S.J."/>
            <person name="Barry K."/>
            <person name="Sandor L."/>
            <person name="Lee J."/>
            <person name="Lipzen A."/>
            <person name="Pangilinan J."/>
            <person name="LaButti K."/>
            <person name="Hainaut M."/>
            <person name="Henrissat B."/>
            <person name="Grigoriev I.V."/>
            <person name="Spatafora J.W."/>
            <person name="Aime M.C."/>
        </authorList>
    </citation>
    <scope>NUCLEOTIDE SEQUENCE [LARGE SCALE GENOMIC DNA]</scope>
    <source>
        <strain evidence="9 10">MCA 4658</strain>
    </source>
</reference>
<dbReference type="InterPro" id="IPR019775">
    <property type="entry name" value="WD40_repeat_CS"/>
</dbReference>
<dbReference type="SUPFAM" id="SSF50978">
    <property type="entry name" value="WD40 repeat-like"/>
    <property type="match status" value="2"/>
</dbReference>
<dbReference type="FunFam" id="2.130.10.10:FF:000157">
    <property type="entry name" value="WD repeat domain 3"/>
    <property type="match status" value="1"/>
</dbReference>
<dbReference type="Gene3D" id="2.130.10.10">
    <property type="entry name" value="YVTN repeat-like/Quinoprotein amine dehydrogenase"/>
    <property type="match status" value="4"/>
</dbReference>